<evidence type="ECO:0000313" key="3">
    <source>
        <dbReference type="EMBL" id="CAL1136282.1"/>
    </source>
</evidence>
<feature type="compositionally biased region" description="Polar residues" evidence="1">
    <location>
        <begin position="13"/>
        <end position="26"/>
    </location>
</feature>
<name>A0A9P1BZZ7_9DINO</name>
<evidence type="ECO:0000313" key="2">
    <source>
        <dbReference type="EMBL" id="CAI3982907.1"/>
    </source>
</evidence>
<sequence length="340" mass="37525">MIDSNRDMVSTMMPHSNSSPQLSRQSEAPELPEDPDLQSMVTQLENMQAQQRSPQQPNLQLDAMILQLIDQRPERRQRMAIMTKSALLRKKILSVIPKGTRAGGCAVVGATHEWRKAMPDSYTDCNWPKAVHNHIGVHYLPGGEAHHDRLLRSPSDKRTLHPLLQSSPFYSFPRTRRFPTSETSEVKPGVPGPGSYMKSVPSGTAPSSDGGETIILGANNAYPWKRAMGRHLNPIEADATTLDSAPCYTFPKTRRTVADTFAGHGLKDGGPVKTDTGCLSPGLYTELHSTMQPIYGTRTLDGTQSCVRRKYRKRLGGQIKPRVRCYPMNGEAKGTHSDGA</sequence>
<feature type="region of interest" description="Disordered" evidence="1">
    <location>
        <begin position="174"/>
        <end position="212"/>
    </location>
</feature>
<protein>
    <submittedName>
        <fullName evidence="2">Uncharacterized protein</fullName>
    </submittedName>
</protein>
<evidence type="ECO:0000313" key="4">
    <source>
        <dbReference type="Proteomes" id="UP001152797"/>
    </source>
</evidence>
<dbReference type="AlphaFoldDB" id="A0A9P1BZZ7"/>
<gene>
    <name evidence="2" type="ORF">C1SCF055_LOCUS10566</name>
</gene>
<reference evidence="2" key="1">
    <citation type="submission" date="2022-10" db="EMBL/GenBank/DDBJ databases">
        <authorList>
            <person name="Chen Y."/>
            <person name="Dougan E. K."/>
            <person name="Chan C."/>
            <person name="Rhodes N."/>
            <person name="Thang M."/>
        </authorList>
    </citation>
    <scope>NUCLEOTIDE SEQUENCE</scope>
</reference>
<dbReference type="EMBL" id="CAMXCT030000757">
    <property type="protein sequence ID" value="CAL4770219.1"/>
    <property type="molecule type" value="Genomic_DNA"/>
</dbReference>
<comment type="caution">
    <text evidence="2">The sequence shown here is derived from an EMBL/GenBank/DDBJ whole genome shotgun (WGS) entry which is preliminary data.</text>
</comment>
<reference evidence="3" key="2">
    <citation type="submission" date="2024-04" db="EMBL/GenBank/DDBJ databases">
        <authorList>
            <person name="Chen Y."/>
            <person name="Shah S."/>
            <person name="Dougan E. K."/>
            <person name="Thang M."/>
            <person name="Chan C."/>
        </authorList>
    </citation>
    <scope>NUCLEOTIDE SEQUENCE [LARGE SCALE GENOMIC DNA]</scope>
</reference>
<dbReference type="Proteomes" id="UP001152797">
    <property type="component" value="Unassembled WGS sequence"/>
</dbReference>
<feature type="region of interest" description="Disordered" evidence="1">
    <location>
        <begin position="1"/>
        <end position="34"/>
    </location>
</feature>
<keyword evidence="4" id="KW-1185">Reference proteome</keyword>
<accession>A0A9P1BZZ7</accession>
<proteinExistence type="predicted"/>
<dbReference type="OrthoDB" id="411209at2759"/>
<dbReference type="EMBL" id="CAMXCT010000757">
    <property type="protein sequence ID" value="CAI3982907.1"/>
    <property type="molecule type" value="Genomic_DNA"/>
</dbReference>
<evidence type="ECO:0000256" key="1">
    <source>
        <dbReference type="SAM" id="MobiDB-lite"/>
    </source>
</evidence>
<dbReference type="EMBL" id="CAMXCT020000757">
    <property type="protein sequence ID" value="CAL1136282.1"/>
    <property type="molecule type" value="Genomic_DNA"/>
</dbReference>
<organism evidence="2">
    <name type="scientific">Cladocopium goreaui</name>
    <dbReference type="NCBI Taxonomy" id="2562237"/>
    <lineage>
        <taxon>Eukaryota</taxon>
        <taxon>Sar</taxon>
        <taxon>Alveolata</taxon>
        <taxon>Dinophyceae</taxon>
        <taxon>Suessiales</taxon>
        <taxon>Symbiodiniaceae</taxon>
        <taxon>Cladocopium</taxon>
    </lineage>
</organism>